<dbReference type="GO" id="GO:0005819">
    <property type="term" value="C:spindle"/>
    <property type="evidence" value="ECO:0007669"/>
    <property type="project" value="UniProtKB-SubCell"/>
</dbReference>
<comment type="subcellular location">
    <subcellularLocation>
        <location evidence="1">Cytoplasm</location>
        <location evidence="1">Cytoskeleton</location>
        <location evidence="1">Spindle</location>
    </subcellularLocation>
</comment>
<dbReference type="PRINTS" id="PR02087">
    <property type="entry name" value="HAUSAUGMINL1"/>
</dbReference>
<keyword evidence="7" id="KW-0175">Coiled coil</keyword>
<dbReference type="InterPro" id="IPR026243">
    <property type="entry name" value="HAUS1"/>
</dbReference>
<evidence type="ECO:0000256" key="8">
    <source>
        <dbReference type="ARBA" id="ARBA00023212"/>
    </source>
</evidence>
<protein>
    <submittedName>
        <fullName evidence="10">AUGMIN subunit 1</fullName>
    </submittedName>
</protein>
<comment type="caution">
    <text evidence="10">The sequence shown here is derived from an EMBL/GenBank/DDBJ whole genome shotgun (WGS) entry which is preliminary data.</text>
</comment>
<comment type="similarity">
    <text evidence="2">Belongs to the HAUS1 family.</text>
</comment>
<keyword evidence="4" id="KW-0132">Cell division</keyword>
<evidence type="ECO:0000313" key="11">
    <source>
        <dbReference type="Proteomes" id="UP001058974"/>
    </source>
</evidence>
<name>A0A9D5AGH0_PEA</name>
<evidence type="ECO:0000256" key="2">
    <source>
        <dbReference type="ARBA" id="ARBA00005479"/>
    </source>
</evidence>
<gene>
    <name evidence="10" type="ORF">KIW84_053273</name>
</gene>
<organism evidence="10 11">
    <name type="scientific">Pisum sativum</name>
    <name type="common">Garden pea</name>
    <name type="synonym">Lathyrus oleraceus</name>
    <dbReference type="NCBI Taxonomy" id="3888"/>
    <lineage>
        <taxon>Eukaryota</taxon>
        <taxon>Viridiplantae</taxon>
        <taxon>Streptophyta</taxon>
        <taxon>Embryophyta</taxon>
        <taxon>Tracheophyta</taxon>
        <taxon>Spermatophyta</taxon>
        <taxon>Magnoliopsida</taxon>
        <taxon>eudicotyledons</taxon>
        <taxon>Gunneridae</taxon>
        <taxon>Pentapetalae</taxon>
        <taxon>rosids</taxon>
        <taxon>fabids</taxon>
        <taxon>Fabales</taxon>
        <taxon>Fabaceae</taxon>
        <taxon>Papilionoideae</taxon>
        <taxon>50 kb inversion clade</taxon>
        <taxon>NPAAA clade</taxon>
        <taxon>Hologalegina</taxon>
        <taxon>IRL clade</taxon>
        <taxon>Fabeae</taxon>
        <taxon>Lathyrus</taxon>
    </lineage>
</organism>
<dbReference type="Gramene" id="PSAT_LOCUS22465_t1">
    <property type="protein sequence ID" value="CAL5203390.1"/>
    <property type="gene ID" value="PSAT_LOCUS22465"/>
</dbReference>
<evidence type="ECO:0000256" key="1">
    <source>
        <dbReference type="ARBA" id="ARBA00004186"/>
    </source>
</evidence>
<evidence type="ECO:0000256" key="7">
    <source>
        <dbReference type="ARBA" id="ARBA00023054"/>
    </source>
</evidence>
<dbReference type="GO" id="GO:0070652">
    <property type="term" value="C:HAUS complex"/>
    <property type="evidence" value="ECO:0007669"/>
    <property type="project" value="InterPro"/>
</dbReference>
<proteinExistence type="inferred from homology"/>
<keyword evidence="6" id="KW-0498">Mitosis</keyword>
<keyword evidence="3" id="KW-0963">Cytoplasm</keyword>
<evidence type="ECO:0000256" key="3">
    <source>
        <dbReference type="ARBA" id="ARBA00022490"/>
    </source>
</evidence>
<dbReference type="AlphaFoldDB" id="A0A9D5AGH0"/>
<dbReference type="PANTHER" id="PTHR31570">
    <property type="entry name" value="HAUS AUGMIN-LIKE COMPLEX SUBUNIT 1"/>
    <property type="match status" value="1"/>
</dbReference>
<dbReference type="GO" id="GO:0051225">
    <property type="term" value="P:spindle assembly"/>
    <property type="evidence" value="ECO:0007669"/>
    <property type="project" value="InterPro"/>
</dbReference>
<keyword evidence="11" id="KW-1185">Reference proteome</keyword>
<evidence type="ECO:0000256" key="4">
    <source>
        <dbReference type="ARBA" id="ARBA00022618"/>
    </source>
</evidence>
<dbReference type="Proteomes" id="UP001058974">
    <property type="component" value="Chromosome 5"/>
</dbReference>
<evidence type="ECO:0000256" key="6">
    <source>
        <dbReference type="ARBA" id="ARBA00022776"/>
    </source>
</evidence>
<dbReference type="PANTHER" id="PTHR31570:SF1">
    <property type="entry name" value="HAUS AUGMIN-LIKE COMPLEX SUBUNIT 1"/>
    <property type="match status" value="1"/>
</dbReference>
<dbReference type="Gramene" id="Psat5g112680.1">
    <property type="protein sequence ID" value="Psat5g112680.1.cds"/>
    <property type="gene ID" value="Psat5g112680"/>
</dbReference>
<evidence type="ECO:0000313" key="10">
    <source>
        <dbReference type="EMBL" id="KAI5406956.1"/>
    </source>
</evidence>
<dbReference type="EMBL" id="JAMSHJ010000005">
    <property type="protein sequence ID" value="KAI5406956.1"/>
    <property type="molecule type" value="Genomic_DNA"/>
</dbReference>
<dbReference type="GO" id="GO:0051301">
    <property type="term" value="P:cell division"/>
    <property type="evidence" value="ECO:0007669"/>
    <property type="project" value="UniProtKB-KW"/>
</dbReference>
<dbReference type="GO" id="GO:0005874">
    <property type="term" value="C:microtubule"/>
    <property type="evidence" value="ECO:0007669"/>
    <property type="project" value="UniProtKB-KW"/>
</dbReference>
<reference evidence="10 11" key="1">
    <citation type="journal article" date="2022" name="Nat. Genet.">
        <title>Improved pea reference genome and pan-genome highlight genomic features and evolutionary characteristics.</title>
        <authorList>
            <person name="Yang T."/>
            <person name="Liu R."/>
            <person name="Luo Y."/>
            <person name="Hu S."/>
            <person name="Wang D."/>
            <person name="Wang C."/>
            <person name="Pandey M.K."/>
            <person name="Ge S."/>
            <person name="Xu Q."/>
            <person name="Li N."/>
            <person name="Li G."/>
            <person name="Huang Y."/>
            <person name="Saxena R.K."/>
            <person name="Ji Y."/>
            <person name="Li M."/>
            <person name="Yan X."/>
            <person name="He Y."/>
            <person name="Liu Y."/>
            <person name="Wang X."/>
            <person name="Xiang C."/>
            <person name="Varshney R.K."/>
            <person name="Ding H."/>
            <person name="Gao S."/>
            <person name="Zong X."/>
        </authorList>
    </citation>
    <scope>NUCLEOTIDE SEQUENCE [LARGE SCALE GENOMIC DNA]</scope>
    <source>
        <strain evidence="10 11">cv. Zhongwan 6</strain>
    </source>
</reference>
<evidence type="ECO:0000256" key="9">
    <source>
        <dbReference type="ARBA" id="ARBA00023306"/>
    </source>
</evidence>
<keyword evidence="8" id="KW-0206">Cytoskeleton</keyword>
<keyword evidence="9" id="KW-0131">Cell cycle</keyword>
<evidence type="ECO:0000256" key="5">
    <source>
        <dbReference type="ARBA" id="ARBA00022701"/>
    </source>
</evidence>
<sequence length="289" mass="32485">MTDQEPSVSTEVSGIAEVKEWLAKTFEVAGKPVPEFQYTPRGVSHLHHLSTLSKAKDEAARLVARDFRLKASEYRSQAARIREILENVGLAQESLPSSVVASAQVLANVSNLLNIRDTELSSYLVAMGDISLRKTGVEEKRAKVKKESKFLLDYTRKALSRLNYLKRTHSQLDRELPLCQAQMDNWSTNLQVMAAKERQYIQQSANYKAVLNHTGYTPEVSHSVLVEMAEHRKELEKKTKPILDTLRSYQDLPPDKALAALAIEDKKRQFAAAEKHLEDVLQTALSNSG</sequence>
<dbReference type="Pfam" id="PF25762">
    <property type="entry name" value="HAUS1"/>
    <property type="match status" value="1"/>
</dbReference>
<accession>A0A9D5AGH0</accession>
<dbReference type="Gramene" id="Psat05G0327300-T1">
    <property type="protein sequence ID" value="KAI5406956.1"/>
    <property type="gene ID" value="KIW84_053273"/>
</dbReference>
<dbReference type="GO" id="GO:0005829">
    <property type="term" value="C:cytosol"/>
    <property type="evidence" value="ECO:0007669"/>
    <property type="project" value="TreeGrafter"/>
</dbReference>
<dbReference type="OrthoDB" id="5372507at2759"/>
<keyword evidence="5" id="KW-0493">Microtubule</keyword>